<dbReference type="PANTHER" id="PTHR37981:SF1">
    <property type="entry name" value="SGNH HYDROLASE-TYPE ESTERASE DOMAIN-CONTAINING PROTEIN"/>
    <property type="match status" value="1"/>
</dbReference>
<feature type="active site" description="Nucleophile" evidence="1">
    <location>
        <position position="43"/>
    </location>
</feature>
<evidence type="ECO:0000313" key="5">
    <source>
        <dbReference type="EMBL" id="SFR98527.1"/>
    </source>
</evidence>
<dbReference type="InterPro" id="IPR013830">
    <property type="entry name" value="SGNH_hydro"/>
</dbReference>
<proteinExistence type="predicted"/>
<dbReference type="GO" id="GO:0004806">
    <property type="term" value="F:triacylglycerol lipase activity"/>
    <property type="evidence" value="ECO:0007669"/>
    <property type="project" value="TreeGrafter"/>
</dbReference>
<dbReference type="SUPFAM" id="SSF52266">
    <property type="entry name" value="SGNH hydrolase"/>
    <property type="match status" value="1"/>
</dbReference>
<keyword evidence="6" id="KW-1185">Reference proteome</keyword>
<evidence type="ECO:0000256" key="1">
    <source>
        <dbReference type="PIRSR" id="PIRSR637460-1"/>
    </source>
</evidence>
<dbReference type="CDD" id="cd01823">
    <property type="entry name" value="SEST_like"/>
    <property type="match status" value="1"/>
</dbReference>
<evidence type="ECO:0000256" key="3">
    <source>
        <dbReference type="SAM" id="SignalP"/>
    </source>
</evidence>
<gene>
    <name evidence="5" type="ORF">SAMN04487783_0237</name>
</gene>
<evidence type="ECO:0000259" key="4">
    <source>
        <dbReference type="Pfam" id="PF13472"/>
    </source>
</evidence>
<evidence type="ECO:0000313" key="6">
    <source>
        <dbReference type="Proteomes" id="UP000198506"/>
    </source>
</evidence>
<accession>A0AA94HK69</accession>
<feature type="disulfide bond" evidence="2">
    <location>
        <begin position="58"/>
        <end position="82"/>
    </location>
</feature>
<dbReference type="Proteomes" id="UP000198506">
    <property type="component" value="Unassembled WGS sequence"/>
</dbReference>
<protein>
    <submittedName>
        <fullName evidence="5">GDSL-like Lipase/Acylhydrolase family protein</fullName>
    </submittedName>
</protein>
<dbReference type="InterPro" id="IPR036514">
    <property type="entry name" value="SGNH_hydro_sf"/>
</dbReference>
<feature type="active site" evidence="1">
    <location>
        <position position="271"/>
    </location>
</feature>
<keyword evidence="3" id="KW-0732">Signal</keyword>
<feature type="signal peptide" evidence="3">
    <location>
        <begin position="1"/>
        <end position="27"/>
    </location>
</feature>
<feature type="chain" id="PRO_5041687944" evidence="3">
    <location>
        <begin position="28"/>
        <end position="289"/>
    </location>
</feature>
<reference evidence="5 6" key="1">
    <citation type="submission" date="2016-10" db="EMBL/GenBank/DDBJ databases">
        <authorList>
            <person name="Varghese N."/>
            <person name="Submissions S."/>
        </authorList>
    </citation>
    <scope>NUCLEOTIDE SEQUENCE [LARGE SCALE GENOMIC DNA]</scope>
    <source>
        <strain evidence="5 6">IAM 15147</strain>
    </source>
</reference>
<feature type="disulfide bond" evidence="2">
    <location>
        <begin position="123"/>
        <end position="132"/>
    </location>
</feature>
<dbReference type="InterPro" id="IPR037460">
    <property type="entry name" value="SEST-like"/>
</dbReference>
<dbReference type="EMBL" id="FOZN01000001">
    <property type="protein sequence ID" value="SFR98527.1"/>
    <property type="molecule type" value="Genomic_DNA"/>
</dbReference>
<dbReference type="PANTHER" id="PTHR37981">
    <property type="entry name" value="LIPASE 2"/>
    <property type="match status" value="1"/>
</dbReference>
<feature type="disulfide bond" evidence="2">
    <location>
        <begin position="182"/>
        <end position="249"/>
    </location>
</feature>
<keyword evidence="2" id="KW-1015">Disulfide bond</keyword>
<comment type="caution">
    <text evidence="5">The sequence shown here is derived from an EMBL/GenBank/DDBJ whole genome shotgun (WGS) entry which is preliminary data.</text>
</comment>
<sequence>MRRRTLAILTALAASGLLAAGIAPATAADDPPDGAAYVALGDSIAAGTGNLPYVDTDCMQSRKAYPQLFARAFGIDVASSACSGATTADVLTEQLSHLGSDTQLVTITAGINNLGWTTLLQECAQDESSLACQAATGGAFAALAALPDDIGLMVATVRQHAPNAHIAVTGYPMLFGQVATPCSIGAFERTPVKVTAAQAQFINVAVMQVNGAIAAGLAGYALEYSQMTGIDANVSFVPLTGTFAGHGLCDTGDRWISGFVNGAPVAARSLHPNSAGQRAIAELLVEALG</sequence>
<organism evidence="5 6">
    <name type="scientific">Agrococcus baldri</name>
    <dbReference type="NCBI Taxonomy" id="153730"/>
    <lineage>
        <taxon>Bacteria</taxon>
        <taxon>Bacillati</taxon>
        <taxon>Actinomycetota</taxon>
        <taxon>Actinomycetes</taxon>
        <taxon>Micrococcales</taxon>
        <taxon>Microbacteriaceae</taxon>
        <taxon>Agrococcus</taxon>
    </lineage>
</organism>
<feature type="domain" description="SGNH hydrolase-type esterase" evidence="4">
    <location>
        <begin position="39"/>
        <end position="279"/>
    </location>
</feature>
<dbReference type="GO" id="GO:0019433">
    <property type="term" value="P:triglyceride catabolic process"/>
    <property type="evidence" value="ECO:0007669"/>
    <property type="project" value="TreeGrafter"/>
</dbReference>
<dbReference type="RefSeq" id="WP_092915068.1">
    <property type="nucleotide sequence ID" value="NZ_FOZN01000001.1"/>
</dbReference>
<dbReference type="Gene3D" id="3.40.50.1110">
    <property type="entry name" value="SGNH hydrolase"/>
    <property type="match status" value="1"/>
</dbReference>
<dbReference type="AlphaFoldDB" id="A0AA94HK69"/>
<name>A0AA94HK69_9MICO</name>
<dbReference type="Pfam" id="PF13472">
    <property type="entry name" value="Lipase_GDSL_2"/>
    <property type="match status" value="1"/>
</dbReference>
<evidence type="ECO:0000256" key="2">
    <source>
        <dbReference type="PIRSR" id="PIRSR637460-2"/>
    </source>
</evidence>